<proteinExistence type="predicted"/>
<feature type="compositionally biased region" description="Basic and acidic residues" evidence="2">
    <location>
        <begin position="70"/>
        <end position="82"/>
    </location>
</feature>
<name>A0A923NK42_WEICO</name>
<gene>
    <name evidence="3" type="ORF">H7R52_11220</name>
</gene>
<evidence type="ECO:0000256" key="1">
    <source>
        <dbReference type="SAM" id="Coils"/>
    </source>
</evidence>
<evidence type="ECO:0000313" key="4">
    <source>
        <dbReference type="Proteomes" id="UP000650485"/>
    </source>
</evidence>
<evidence type="ECO:0000256" key="2">
    <source>
        <dbReference type="SAM" id="MobiDB-lite"/>
    </source>
</evidence>
<evidence type="ECO:0000313" key="3">
    <source>
        <dbReference type="EMBL" id="MBC6499232.1"/>
    </source>
</evidence>
<protein>
    <recommendedName>
        <fullName evidence="5">DUF4355 domain-containing protein</fullName>
    </recommendedName>
</protein>
<dbReference type="EMBL" id="JACSZT010000008">
    <property type="protein sequence ID" value="MBC6499232.1"/>
    <property type="molecule type" value="Genomic_DNA"/>
</dbReference>
<reference evidence="3" key="1">
    <citation type="submission" date="2020-08" db="EMBL/GenBank/DDBJ databases">
        <title>Complete genome sequence of Weissella confusa strain FS54 provides insights into metabolic potential.</title>
        <authorList>
            <person name="Fhoula I."/>
            <person name="Najjari A."/>
            <person name="Lekired A."/>
            <person name="Bessrour-Aouam N."/>
            <person name="Jaballah S."/>
            <person name="Klibi N."/>
            <person name="Ouzari H.-I."/>
        </authorList>
    </citation>
    <scope>NUCLEOTIDE SEQUENCE</scope>
    <source>
        <strain evidence="3">FS54</strain>
    </source>
</reference>
<accession>A0A923NK42</accession>
<sequence>MATKKQIKKLEEQVAAMQLKLHQTQKDLETAKEEANAELGEKLMKYFGTTDVTEATDLLANLPAYVSSKNESDASKVSHDQSDQVVGGNYDGGIN</sequence>
<dbReference type="AlphaFoldDB" id="A0A923NK42"/>
<feature type="coiled-coil region" evidence="1">
    <location>
        <begin position="7"/>
        <end position="41"/>
    </location>
</feature>
<organism evidence="3 4">
    <name type="scientific">Weissella confusa</name>
    <name type="common">Lactobacillus confusus</name>
    <dbReference type="NCBI Taxonomy" id="1583"/>
    <lineage>
        <taxon>Bacteria</taxon>
        <taxon>Bacillati</taxon>
        <taxon>Bacillota</taxon>
        <taxon>Bacilli</taxon>
        <taxon>Lactobacillales</taxon>
        <taxon>Lactobacillaceae</taxon>
        <taxon>Weissella</taxon>
    </lineage>
</organism>
<dbReference type="Proteomes" id="UP000650485">
    <property type="component" value="Unassembled WGS sequence"/>
</dbReference>
<feature type="region of interest" description="Disordered" evidence="2">
    <location>
        <begin position="68"/>
        <end position="95"/>
    </location>
</feature>
<evidence type="ECO:0008006" key="5">
    <source>
        <dbReference type="Google" id="ProtNLM"/>
    </source>
</evidence>
<comment type="caution">
    <text evidence="3">The sequence shown here is derived from an EMBL/GenBank/DDBJ whole genome shotgun (WGS) entry which is preliminary data.</text>
</comment>
<keyword evidence="1" id="KW-0175">Coiled coil</keyword>